<organism evidence="3 4">
    <name type="scientific">Plutella xylostella</name>
    <name type="common">Diamondback moth</name>
    <name type="synonym">Plutella maculipennis</name>
    <dbReference type="NCBI Taxonomy" id="51655"/>
    <lineage>
        <taxon>Eukaryota</taxon>
        <taxon>Metazoa</taxon>
        <taxon>Ecdysozoa</taxon>
        <taxon>Arthropoda</taxon>
        <taxon>Hexapoda</taxon>
        <taxon>Insecta</taxon>
        <taxon>Pterygota</taxon>
        <taxon>Neoptera</taxon>
        <taxon>Endopterygota</taxon>
        <taxon>Lepidoptera</taxon>
        <taxon>Glossata</taxon>
        <taxon>Ditrysia</taxon>
        <taxon>Yponomeutoidea</taxon>
        <taxon>Plutellidae</taxon>
        <taxon>Plutella</taxon>
    </lineage>
</organism>
<gene>
    <name evidence="3" type="ORF">PLXY2_LOCUS5119</name>
</gene>
<dbReference type="GO" id="GO:0015074">
    <property type="term" value="P:DNA integration"/>
    <property type="evidence" value="ECO:0007669"/>
    <property type="project" value="InterPro"/>
</dbReference>
<dbReference type="Pfam" id="PF18701">
    <property type="entry name" value="DUF5641"/>
    <property type="match status" value="1"/>
</dbReference>
<accession>A0A8S4ECI5</accession>
<dbReference type="PANTHER" id="PTHR47331:SF4">
    <property type="entry name" value="PEPTIDASE S1 DOMAIN-CONTAINING PROTEIN"/>
    <property type="match status" value="1"/>
</dbReference>
<dbReference type="Gene3D" id="3.30.420.10">
    <property type="entry name" value="Ribonuclease H-like superfamily/Ribonuclease H"/>
    <property type="match status" value="1"/>
</dbReference>
<dbReference type="InterPro" id="IPR040676">
    <property type="entry name" value="DUF5641"/>
</dbReference>
<dbReference type="GO" id="GO:0071897">
    <property type="term" value="P:DNA biosynthetic process"/>
    <property type="evidence" value="ECO:0007669"/>
    <property type="project" value="UniProtKB-ARBA"/>
</dbReference>
<protein>
    <submittedName>
        <fullName evidence="3">(diamondback moth) hypothetical protein</fullName>
    </submittedName>
</protein>
<dbReference type="Pfam" id="PF05380">
    <property type="entry name" value="Peptidase_A17"/>
    <property type="match status" value="1"/>
</dbReference>
<dbReference type="InterPro" id="IPR008042">
    <property type="entry name" value="Retrotrans_Pao"/>
</dbReference>
<reference evidence="3" key="1">
    <citation type="submission" date="2020-11" db="EMBL/GenBank/DDBJ databases">
        <authorList>
            <person name="Whiteford S."/>
        </authorList>
    </citation>
    <scope>NUCLEOTIDE SEQUENCE</scope>
</reference>
<keyword evidence="4" id="KW-1185">Reference proteome</keyword>
<dbReference type="AlphaFoldDB" id="A0A8S4ECI5"/>
<feature type="coiled-coil region" evidence="1">
    <location>
        <begin position="63"/>
        <end position="97"/>
    </location>
</feature>
<sequence>MVLRAGFEPATYGSMDGSKRHFNSLACNLLSLSQFSTYLNIAKSSDKLSKLQANELKCRLEKIEDLYSVFDKLQLELEELADDAEERYNERSQLEGQYYELVSQARTLLEGQLDPAHNQVGPVSANCDTHACATNRQHLVNLPKVDLIPFAAMVMVGDRHGRLHKARLLLDNGSTANFVTDRLCTKLGLVRRDTSSTVTGIDNQATEERECEASFSEHTSRNADGRFVVTIPLKESPDVLGDSYNMARRRFMSLEKRFERDPVLKEHYTKFMQEYIDLGHMTENTINVPQDNKVSYYIPHHGLFQPKCRVVFDAGAASTSGKSFNDIQKIGPTVQDDLFSILVRFRQHKYVVTADVEKMYRAIEVNPSQRSLQQIIYRSEPYLPLKTYTLNTLTYGCSSAPYLATKCLVSLADQVQDDKVKYAIQRNFYVDDYLDGDDSLEKLKHTCQQVISTLDSAKLNLRKWQSNSTDILQTVMDLKGTPLNNKSLDLNENTSCKTLGLYWSCSQDMLLFSINLKHNPNSKVTKRHILSTINQIFDPLGLVGPCVMEVKDIMRKLWSAKYDWDDEVSVEIKNLWHTFEDKLPKINSLRIPRWILCDEPSSIELHIFTDASERAYGTCIYARTVGKNGTVDVHLLVSKNKIAPIKPTTIPRLELSGALMGSRLCTKVKSALTVNAQCFFWSDSTIVLGWLSSPTNQLKQFVRNRVYEIQESTSGHKWSYVPSKDNPADLVSRGVRADAIGESSLWWSGPSFLSKPCLKAVHIELVTELTKEAFMAALSRFIARRGRPQNIHSDQGTSFVGASNELQRFLKDTSDDISGQLADDGIKFNFIPPYTPHFGGLWEAAVKSVKFHLRRVLGLAHLTYEEMSTCLSQIEAILNSRPLTPLPSDPSNDFTALTPAHFLIGRSLMSVPHPQVTDANIKLLPRYQRVEQIRQHFWNRFSNEYLSLLQQKTKWHRSSPEQLMEGTLVLVKDRTMPPLLWPLGRIIKVHPGTDGITRVVDVLSKKGTIQRAYNNICPLPTS</sequence>
<dbReference type="SUPFAM" id="SSF56672">
    <property type="entry name" value="DNA/RNA polymerases"/>
    <property type="match status" value="1"/>
</dbReference>
<keyword evidence="1" id="KW-0175">Coiled coil</keyword>
<evidence type="ECO:0000313" key="3">
    <source>
        <dbReference type="EMBL" id="CAG9112876.1"/>
    </source>
</evidence>
<name>A0A8S4ECI5_PLUXY</name>
<dbReference type="InterPro" id="IPR000477">
    <property type="entry name" value="RT_dom"/>
</dbReference>
<dbReference type="Proteomes" id="UP000653454">
    <property type="component" value="Unassembled WGS sequence"/>
</dbReference>
<evidence type="ECO:0000259" key="2">
    <source>
        <dbReference type="PROSITE" id="PS50994"/>
    </source>
</evidence>
<evidence type="ECO:0000256" key="1">
    <source>
        <dbReference type="SAM" id="Coils"/>
    </source>
</evidence>
<dbReference type="GO" id="GO:0003676">
    <property type="term" value="F:nucleic acid binding"/>
    <property type="evidence" value="ECO:0007669"/>
    <property type="project" value="InterPro"/>
</dbReference>
<dbReference type="Pfam" id="PF00078">
    <property type="entry name" value="RVT_1"/>
    <property type="match status" value="1"/>
</dbReference>
<evidence type="ECO:0000313" key="4">
    <source>
        <dbReference type="Proteomes" id="UP000653454"/>
    </source>
</evidence>
<dbReference type="PROSITE" id="PS50994">
    <property type="entry name" value="INTEGRASE"/>
    <property type="match status" value="1"/>
</dbReference>
<proteinExistence type="predicted"/>
<dbReference type="GO" id="GO:0042575">
    <property type="term" value="C:DNA polymerase complex"/>
    <property type="evidence" value="ECO:0007669"/>
    <property type="project" value="UniProtKB-ARBA"/>
</dbReference>
<dbReference type="InterPro" id="IPR001584">
    <property type="entry name" value="Integrase_cat-core"/>
</dbReference>
<dbReference type="InterPro" id="IPR043502">
    <property type="entry name" value="DNA/RNA_pol_sf"/>
</dbReference>
<feature type="domain" description="Integrase catalytic" evidence="2">
    <location>
        <begin position="723"/>
        <end position="907"/>
    </location>
</feature>
<dbReference type="EMBL" id="CAJHNJ030000014">
    <property type="protein sequence ID" value="CAG9112876.1"/>
    <property type="molecule type" value="Genomic_DNA"/>
</dbReference>
<dbReference type="InterPro" id="IPR012337">
    <property type="entry name" value="RNaseH-like_sf"/>
</dbReference>
<dbReference type="PANTHER" id="PTHR47331">
    <property type="entry name" value="PHD-TYPE DOMAIN-CONTAINING PROTEIN"/>
    <property type="match status" value="1"/>
</dbReference>
<dbReference type="SUPFAM" id="SSF53098">
    <property type="entry name" value="Ribonuclease H-like"/>
    <property type="match status" value="1"/>
</dbReference>
<comment type="caution">
    <text evidence="3">The sequence shown here is derived from an EMBL/GenBank/DDBJ whole genome shotgun (WGS) entry which is preliminary data.</text>
</comment>
<dbReference type="InterPro" id="IPR036397">
    <property type="entry name" value="RNaseH_sf"/>
</dbReference>